<dbReference type="VEuPathDB" id="FungiDB:HMPREF1544_11570"/>
<proteinExistence type="predicted"/>
<dbReference type="OrthoDB" id="2278103at2759"/>
<evidence type="ECO:0000313" key="2">
    <source>
        <dbReference type="Proteomes" id="UP000014254"/>
    </source>
</evidence>
<name>S2J0S2_MUCC1</name>
<dbReference type="AlphaFoldDB" id="S2J0S2"/>
<dbReference type="Proteomes" id="UP000014254">
    <property type="component" value="Unassembled WGS sequence"/>
</dbReference>
<keyword evidence="2" id="KW-1185">Reference proteome</keyword>
<organism evidence="1 2">
    <name type="scientific">Mucor circinelloides f. circinelloides (strain 1006PhL)</name>
    <name type="common">Mucormycosis agent</name>
    <name type="synonym">Calyptromyces circinelloides</name>
    <dbReference type="NCBI Taxonomy" id="1220926"/>
    <lineage>
        <taxon>Eukaryota</taxon>
        <taxon>Fungi</taxon>
        <taxon>Fungi incertae sedis</taxon>
        <taxon>Mucoromycota</taxon>
        <taxon>Mucoromycotina</taxon>
        <taxon>Mucoromycetes</taxon>
        <taxon>Mucorales</taxon>
        <taxon>Mucorineae</taxon>
        <taxon>Mucoraceae</taxon>
        <taxon>Mucor</taxon>
    </lineage>
</organism>
<evidence type="ECO:0000313" key="1">
    <source>
        <dbReference type="EMBL" id="EPB81717.1"/>
    </source>
</evidence>
<dbReference type="EMBL" id="KE124153">
    <property type="protein sequence ID" value="EPB81717.1"/>
    <property type="molecule type" value="Genomic_DNA"/>
</dbReference>
<protein>
    <submittedName>
        <fullName evidence="1">Uncharacterized protein</fullName>
    </submittedName>
</protein>
<gene>
    <name evidence="1" type="ORF">HMPREF1544_11570</name>
</gene>
<sequence>MLQQTATAVANLRQSHIANQRAYNRSHREFPDLVPTLITESLKINPEVKLNVNYIPACDELAINSSLF</sequence>
<dbReference type="InParanoid" id="S2J0S2"/>
<reference evidence="2" key="1">
    <citation type="submission" date="2013-05" db="EMBL/GenBank/DDBJ databases">
        <title>The Genome sequence of Mucor circinelloides f. circinelloides 1006PhL.</title>
        <authorList>
            <consortium name="The Broad Institute Genomics Platform"/>
            <person name="Cuomo C."/>
            <person name="Earl A."/>
            <person name="Findley K."/>
            <person name="Lee S.C."/>
            <person name="Walker B."/>
            <person name="Young S."/>
            <person name="Zeng Q."/>
            <person name="Gargeya S."/>
            <person name="Fitzgerald M."/>
            <person name="Haas B."/>
            <person name="Abouelleil A."/>
            <person name="Allen A.W."/>
            <person name="Alvarado L."/>
            <person name="Arachchi H.M."/>
            <person name="Berlin A.M."/>
            <person name="Chapman S.B."/>
            <person name="Gainer-Dewar J."/>
            <person name="Goldberg J."/>
            <person name="Griggs A."/>
            <person name="Gujja S."/>
            <person name="Hansen M."/>
            <person name="Howarth C."/>
            <person name="Imamovic A."/>
            <person name="Ireland A."/>
            <person name="Larimer J."/>
            <person name="McCowan C."/>
            <person name="Murphy C."/>
            <person name="Pearson M."/>
            <person name="Poon T.W."/>
            <person name="Priest M."/>
            <person name="Roberts A."/>
            <person name="Saif S."/>
            <person name="Shea T."/>
            <person name="Sisk P."/>
            <person name="Sykes S."/>
            <person name="Wortman J."/>
            <person name="Nusbaum C."/>
            <person name="Birren B."/>
        </authorList>
    </citation>
    <scope>NUCLEOTIDE SEQUENCE [LARGE SCALE GENOMIC DNA]</scope>
    <source>
        <strain evidence="2">1006PhL</strain>
    </source>
</reference>
<accession>S2J0S2</accession>